<keyword evidence="2" id="KW-1185">Reference proteome</keyword>
<dbReference type="RefSeq" id="WP_378069031.1">
    <property type="nucleotide sequence ID" value="NZ_JBHSBL010000018.1"/>
</dbReference>
<evidence type="ECO:0000313" key="2">
    <source>
        <dbReference type="Proteomes" id="UP001595867"/>
    </source>
</evidence>
<protein>
    <submittedName>
        <fullName evidence="1">Uncharacterized protein</fullName>
    </submittedName>
</protein>
<evidence type="ECO:0000313" key="1">
    <source>
        <dbReference type="EMBL" id="MFC4068161.1"/>
    </source>
</evidence>
<dbReference type="Proteomes" id="UP001595867">
    <property type="component" value="Unassembled WGS sequence"/>
</dbReference>
<sequence>MEELIKAAGAVKIRSLEDVQALAIDVFESDEEFEEFLDFTYANRRREVFD</sequence>
<reference evidence="2" key="1">
    <citation type="journal article" date="2019" name="Int. J. Syst. Evol. Microbiol.">
        <title>The Global Catalogue of Microorganisms (GCM) 10K type strain sequencing project: providing services to taxonomists for standard genome sequencing and annotation.</title>
        <authorList>
            <consortium name="The Broad Institute Genomics Platform"/>
            <consortium name="The Broad Institute Genome Sequencing Center for Infectious Disease"/>
            <person name="Wu L."/>
            <person name="Ma J."/>
        </authorList>
    </citation>
    <scope>NUCLEOTIDE SEQUENCE [LARGE SCALE GENOMIC DNA]</scope>
    <source>
        <strain evidence="2">TBRC 5832</strain>
    </source>
</reference>
<dbReference type="EMBL" id="JBHSBL010000018">
    <property type="protein sequence ID" value="MFC4068161.1"/>
    <property type="molecule type" value="Genomic_DNA"/>
</dbReference>
<proteinExistence type="predicted"/>
<comment type="caution">
    <text evidence="1">The sequence shown here is derived from an EMBL/GenBank/DDBJ whole genome shotgun (WGS) entry which is preliminary data.</text>
</comment>
<accession>A0ABV8IWS6</accession>
<name>A0ABV8IWS6_9ACTN</name>
<organism evidence="1 2">
    <name type="scientific">Actinoplanes subglobosus</name>
    <dbReference type="NCBI Taxonomy" id="1547892"/>
    <lineage>
        <taxon>Bacteria</taxon>
        <taxon>Bacillati</taxon>
        <taxon>Actinomycetota</taxon>
        <taxon>Actinomycetes</taxon>
        <taxon>Micromonosporales</taxon>
        <taxon>Micromonosporaceae</taxon>
        <taxon>Actinoplanes</taxon>
    </lineage>
</organism>
<gene>
    <name evidence="1" type="ORF">ACFO0C_24785</name>
</gene>